<dbReference type="PANTHER" id="PTHR42978">
    <property type="entry name" value="QUORUM-QUENCHING LACTONASE YTNP-RELATED-RELATED"/>
    <property type="match status" value="1"/>
</dbReference>
<organism evidence="7 8">
    <name type="scientific">Roseibaca calidilacus</name>
    <dbReference type="NCBI Taxonomy" id="1666912"/>
    <lineage>
        <taxon>Bacteria</taxon>
        <taxon>Pseudomonadati</taxon>
        <taxon>Pseudomonadota</taxon>
        <taxon>Alphaproteobacteria</taxon>
        <taxon>Rhodobacterales</taxon>
        <taxon>Paracoccaceae</taxon>
        <taxon>Roseinatronobacter</taxon>
    </lineage>
</organism>
<dbReference type="Proteomes" id="UP000050413">
    <property type="component" value="Unassembled WGS sequence"/>
</dbReference>
<dbReference type="OrthoDB" id="9773738at2"/>
<dbReference type="SMART" id="SM00849">
    <property type="entry name" value="Lactamase_B"/>
    <property type="match status" value="1"/>
</dbReference>
<dbReference type="STRING" id="1666912.Ga0058931_1120"/>
<dbReference type="GO" id="GO:0016787">
    <property type="term" value="F:hydrolase activity"/>
    <property type="evidence" value="ECO:0007669"/>
    <property type="project" value="UniProtKB-KW"/>
</dbReference>
<evidence type="ECO:0000256" key="1">
    <source>
        <dbReference type="ARBA" id="ARBA00007749"/>
    </source>
</evidence>
<evidence type="ECO:0000256" key="2">
    <source>
        <dbReference type="ARBA" id="ARBA00022723"/>
    </source>
</evidence>
<dbReference type="Pfam" id="PF00753">
    <property type="entry name" value="Lactamase_B"/>
    <property type="match status" value="1"/>
</dbReference>
<dbReference type="EMBL" id="FBYC01000004">
    <property type="protein sequence ID" value="CUX80411.1"/>
    <property type="molecule type" value="Genomic_DNA"/>
</dbReference>
<accession>A0A0P7WSB0</accession>
<keyword evidence="9" id="KW-1185">Reference proteome</keyword>
<keyword evidence="4" id="KW-0862">Zinc</keyword>
<sequence>MSRTITQTIGDAQVSIITDGATSFTPDLFPETDAAQIGALLAEAGAEQIETNFNAVLIRMGGRTILADAGPRDLFGPACGHLAEGLAELGVAPDDVDTLIATHLHPDHVAGMITADGAAVFPNATLHVTEADRAFWSDDAHFRRALSGIADWAKLAQAVLAAYDDRLVMARDGSEVASGLTFMDLPGHTPGHAGWRLESGGEMLIHAGDIIHAPALQLADPTVAISFDIDMNTARDTRRQVLEEIYADRALFTGGHFLSPAFNRLKREGLGFKLVPGV</sequence>
<evidence type="ECO:0000313" key="7">
    <source>
        <dbReference type="EMBL" id="KPP93582.1"/>
    </source>
</evidence>
<dbReference type="Gene3D" id="3.60.15.10">
    <property type="entry name" value="Ribonuclease Z/Hydroxyacylglutathione hydrolase-like"/>
    <property type="match status" value="1"/>
</dbReference>
<dbReference type="InterPro" id="IPR051013">
    <property type="entry name" value="MBL_superfamily_lactonases"/>
</dbReference>
<dbReference type="PANTHER" id="PTHR42978:SF6">
    <property type="entry name" value="QUORUM-QUENCHING LACTONASE YTNP-RELATED"/>
    <property type="match status" value="1"/>
</dbReference>
<comment type="caution">
    <text evidence="7">The sequence shown here is derived from an EMBL/GenBank/DDBJ whole genome shotgun (WGS) entry which is preliminary data.</text>
</comment>
<name>A0A0P7WSB0_9RHOB</name>
<protein>
    <submittedName>
        <fullName evidence="6">Glyoxylase, beta-lactamase superfamily II</fullName>
    </submittedName>
    <submittedName>
        <fullName evidence="7">Zn-dependent hydrolase</fullName>
    </submittedName>
</protein>
<evidence type="ECO:0000256" key="3">
    <source>
        <dbReference type="ARBA" id="ARBA00022801"/>
    </source>
</evidence>
<reference evidence="6 9" key="2">
    <citation type="submission" date="2016-01" db="EMBL/GenBank/DDBJ databases">
        <authorList>
            <person name="Varghese N."/>
        </authorList>
    </citation>
    <scope>NUCLEOTIDE SEQUENCE [LARGE SCALE GENOMIC DNA]</scope>
    <source>
        <strain evidence="6 9">HL-91</strain>
    </source>
</reference>
<dbReference type="InterPro" id="IPR001279">
    <property type="entry name" value="Metallo-B-lactamas"/>
</dbReference>
<reference evidence="7 8" key="1">
    <citation type="submission" date="2015-09" db="EMBL/GenBank/DDBJ databases">
        <title>Identification and resolution of microdiversity through metagenomic sequencing of parallel consortia.</title>
        <authorList>
            <person name="Nelson W.C."/>
            <person name="Romine M.F."/>
            <person name="Lindemann S.R."/>
        </authorList>
    </citation>
    <scope>NUCLEOTIDE SEQUENCE [LARGE SCALE GENOMIC DNA]</scope>
    <source>
        <strain evidence="7">HL-91</strain>
    </source>
</reference>
<dbReference type="CDD" id="cd07720">
    <property type="entry name" value="OPHC2-like_MBL-fold"/>
    <property type="match status" value="1"/>
</dbReference>
<dbReference type="SUPFAM" id="SSF56281">
    <property type="entry name" value="Metallo-hydrolase/oxidoreductase"/>
    <property type="match status" value="1"/>
</dbReference>
<evidence type="ECO:0000313" key="8">
    <source>
        <dbReference type="Proteomes" id="UP000050413"/>
    </source>
</evidence>
<gene>
    <name evidence="6" type="ORF">Ga0058931_1120</name>
    <name evidence="7" type="ORF">HLUCCA05_11445</name>
</gene>
<dbReference type="GO" id="GO:0046872">
    <property type="term" value="F:metal ion binding"/>
    <property type="evidence" value="ECO:0007669"/>
    <property type="project" value="UniProtKB-KW"/>
</dbReference>
<feature type="domain" description="Metallo-beta-lactamase" evidence="5">
    <location>
        <begin position="52"/>
        <end position="256"/>
    </location>
</feature>
<evidence type="ECO:0000313" key="9">
    <source>
        <dbReference type="Proteomes" id="UP000182045"/>
    </source>
</evidence>
<comment type="similarity">
    <text evidence="1">Belongs to the metallo-beta-lactamase superfamily.</text>
</comment>
<evidence type="ECO:0000313" key="6">
    <source>
        <dbReference type="EMBL" id="CUX80411.1"/>
    </source>
</evidence>
<evidence type="ECO:0000259" key="5">
    <source>
        <dbReference type="SMART" id="SM00849"/>
    </source>
</evidence>
<dbReference type="RefSeq" id="WP_072245460.1">
    <property type="nucleotide sequence ID" value="NZ_FBYC01000004.1"/>
</dbReference>
<dbReference type="Proteomes" id="UP000182045">
    <property type="component" value="Unassembled WGS sequence"/>
</dbReference>
<dbReference type="EMBL" id="LJSG01000008">
    <property type="protein sequence ID" value="KPP93582.1"/>
    <property type="molecule type" value="Genomic_DNA"/>
</dbReference>
<keyword evidence="2" id="KW-0479">Metal-binding</keyword>
<dbReference type="InterPro" id="IPR036866">
    <property type="entry name" value="RibonucZ/Hydroxyglut_hydro"/>
</dbReference>
<evidence type="ECO:0000256" key="4">
    <source>
        <dbReference type="ARBA" id="ARBA00022833"/>
    </source>
</evidence>
<dbReference type="AlphaFoldDB" id="A0A0P7WSB0"/>
<keyword evidence="3 7" id="KW-0378">Hydrolase</keyword>
<proteinExistence type="inferred from homology"/>